<dbReference type="STRING" id="1097556.R4XBA9"/>
<protein>
    <recommendedName>
        <fullName evidence="2">DNA polymerase delta subunit 3</fullName>
    </recommendedName>
</protein>
<comment type="subcellular location">
    <subcellularLocation>
        <location evidence="1">Nucleus</location>
    </subcellularLocation>
</comment>
<keyword evidence="7" id="KW-1185">Reference proteome</keyword>
<reference evidence="6 7" key="1">
    <citation type="journal article" date="2013" name="MBio">
        <title>Genome sequencing of the plant pathogen Taphrina deformans, the causal agent of peach leaf curl.</title>
        <authorList>
            <person name="Cisse O.H."/>
            <person name="Almeida J.M.G.C.F."/>
            <person name="Fonseca A."/>
            <person name="Kumar A.A."/>
            <person name="Salojaervi J."/>
            <person name="Overmyer K."/>
            <person name="Hauser P.M."/>
            <person name="Pagni M."/>
        </authorList>
    </citation>
    <scope>NUCLEOTIDE SEQUENCE [LARGE SCALE GENOMIC DNA]</scope>
    <source>
        <strain evidence="7">PYCC 5710 / ATCC 11124 / CBS 356.35 / IMI 108563 / JCM 9778 / NBRC 8474</strain>
    </source>
</reference>
<feature type="region of interest" description="Disordered" evidence="5">
    <location>
        <begin position="390"/>
        <end position="411"/>
    </location>
</feature>
<dbReference type="PANTHER" id="PTHR17598">
    <property type="entry name" value="DNA POLYMERASE DELTA SUBUNIT 3"/>
    <property type="match status" value="1"/>
</dbReference>
<dbReference type="GO" id="GO:0006297">
    <property type="term" value="P:nucleotide-excision repair, DNA gap filling"/>
    <property type="evidence" value="ECO:0007669"/>
    <property type="project" value="TreeGrafter"/>
</dbReference>
<feature type="region of interest" description="Disordered" evidence="5">
    <location>
        <begin position="71"/>
        <end position="96"/>
    </location>
</feature>
<evidence type="ECO:0000313" key="6">
    <source>
        <dbReference type="EMBL" id="CCG83129.1"/>
    </source>
</evidence>
<dbReference type="InterPro" id="IPR019038">
    <property type="entry name" value="POLD3"/>
</dbReference>
<dbReference type="EMBL" id="CAHR02000125">
    <property type="protein sequence ID" value="CCG83129.1"/>
    <property type="molecule type" value="Genomic_DNA"/>
</dbReference>
<evidence type="ECO:0000313" key="7">
    <source>
        <dbReference type="Proteomes" id="UP000013776"/>
    </source>
</evidence>
<dbReference type="Pfam" id="PF09507">
    <property type="entry name" value="CDC27"/>
    <property type="match status" value="1"/>
</dbReference>
<comment type="caution">
    <text evidence="6">The sequence shown here is derived from an EMBL/GenBank/DDBJ whole genome shotgun (WGS) entry which is preliminary data.</text>
</comment>
<dbReference type="Proteomes" id="UP000013776">
    <property type="component" value="Unassembled WGS sequence"/>
</dbReference>
<dbReference type="PANTHER" id="PTHR17598:SF13">
    <property type="entry name" value="DNA POLYMERASE DELTA SUBUNIT 3"/>
    <property type="match status" value="1"/>
</dbReference>
<name>R4XBA9_TAPDE</name>
<feature type="compositionally biased region" description="Basic and acidic residues" evidence="5">
    <location>
        <begin position="250"/>
        <end position="268"/>
    </location>
</feature>
<keyword evidence="3" id="KW-0235">DNA replication</keyword>
<sequence length="425" mass="46394">MSLEQTCMDILDAWVLVDNRIVTYKLLSRLMRIRAADAASLMAQWHKSQENSHATYVLAVSNPVGIENAPTVSTTKGSTTSSNPSHTSAVPELSSANSTQTAVRLVSQDDLDRVKAQYETVLGLADVNMLTSCNVDIQEAMAGQSSKIANLSKTYGIIFNAQVDELNNDPKAHQKSAPQLRPIVKEPLNEEQSNDKVVPTIVSATGTAYQVLQDAKMAPAVAPIPVMKRSASSNLASAFAKTPKPKVKPTIKDHTKPDVKSKLKHEAESLDSTTNVNLPKTSTSKQDTTKAELEAMMMEEDEVISTKGNATSKVVPVTKTKDDEDMLEAEDWSASDTEMREVEIPQSVAVSVRPRGRKKVKKQVHTKDAKGYMVTREEWEWVSCDEEEIPVPSLARQSSTASTKSKATTKKKITSGGIASYFTKK</sequence>
<proteinExistence type="predicted"/>
<evidence type="ECO:0000256" key="2">
    <source>
        <dbReference type="ARBA" id="ARBA00017589"/>
    </source>
</evidence>
<dbReference type="VEuPathDB" id="FungiDB:TAPDE_003265"/>
<dbReference type="GO" id="GO:1904161">
    <property type="term" value="P:DNA synthesis involved in UV-damage excision repair"/>
    <property type="evidence" value="ECO:0007669"/>
    <property type="project" value="TreeGrafter"/>
</dbReference>
<evidence type="ECO:0000256" key="5">
    <source>
        <dbReference type="SAM" id="MobiDB-lite"/>
    </source>
</evidence>
<organism evidence="6 7">
    <name type="scientific">Taphrina deformans (strain PYCC 5710 / ATCC 11124 / CBS 356.35 / IMI 108563 / JCM 9778 / NBRC 8474)</name>
    <name type="common">Peach leaf curl fungus</name>
    <name type="synonym">Lalaria deformans</name>
    <dbReference type="NCBI Taxonomy" id="1097556"/>
    <lineage>
        <taxon>Eukaryota</taxon>
        <taxon>Fungi</taxon>
        <taxon>Dikarya</taxon>
        <taxon>Ascomycota</taxon>
        <taxon>Taphrinomycotina</taxon>
        <taxon>Taphrinomycetes</taxon>
        <taxon>Taphrinales</taxon>
        <taxon>Taphrinaceae</taxon>
        <taxon>Taphrina</taxon>
    </lineage>
</organism>
<accession>R4XBA9</accession>
<gene>
    <name evidence="6" type="ORF">TAPDE_003265</name>
</gene>
<feature type="compositionally biased region" description="Polar residues" evidence="5">
    <location>
        <begin position="270"/>
        <end position="286"/>
    </location>
</feature>
<keyword evidence="4" id="KW-0539">Nucleus</keyword>
<evidence type="ECO:0000256" key="1">
    <source>
        <dbReference type="ARBA" id="ARBA00004123"/>
    </source>
</evidence>
<dbReference type="Gene3D" id="3.90.1030.20">
    <property type="entry name" value="DNA polymerase delta, p66 (Cdc27) subunit, wHTH domain"/>
    <property type="match status" value="1"/>
</dbReference>
<dbReference type="GO" id="GO:0043625">
    <property type="term" value="C:delta DNA polymerase complex"/>
    <property type="evidence" value="ECO:0007669"/>
    <property type="project" value="InterPro"/>
</dbReference>
<feature type="compositionally biased region" description="Low complexity" evidence="5">
    <location>
        <begin position="71"/>
        <end position="85"/>
    </location>
</feature>
<dbReference type="GO" id="GO:0003887">
    <property type="term" value="F:DNA-directed DNA polymerase activity"/>
    <property type="evidence" value="ECO:0007669"/>
    <property type="project" value="TreeGrafter"/>
</dbReference>
<dbReference type="InterPro" id="IPR041913">
    <property type="entry name" value="POLD3_sf"/>
</dbReference>
<dbReference type="OrthoDB" id="514823at2759"/>
<feature type="region of interest" description="Disordered" evidence="5">
    <location>
        <begin position="239"/>
        <end position="287"/>
    </location>
</feature>
<dbReference type="GO" id="GO:0006271">
    <property type="term" value="P:DNA strand elongation involved in DNA replication"/>
    <property type="evidence" value="ECO:0007669"/>
    <property type="project" value="TreeGrafter"/>
</dbReference>
<dbReference type="AlphaFoldDB" id="R4XBA9"/>
<evidence type="ECO:0000256" key="3">
    <source>
        <dbReference type="ARBA" id="ARBA00022705"/>
    </source>
</evidence>
<evidence type="ECO:0000256" key="4">
    <source>
        <dbReference type="ARBA" id="ARBA00023242"/>
    </source>
</evidence>